<dbReference type="InterPro" id="IPR011032">
    <property type="entry name" value="GroES-like_sf"/>
</dbReference>
<dbReference type="PANTHER" id="PTHR42940:SF8">
    <property type="entry name" value="VACUOLAR PROTEIN SORTING-ASSOCIATED PROTEIN 11"/>
    <property type="match status" value="1"/>
</dbReference>
<comment type="cofactor">
    <cofactor evidence="1">
        <name>Zn(2+)</name>
        <dbReference type="ChEBI" id="CHEBI:29105"/>
    </cofactor>
</comment>
<dbReference type="InterPro" id="IPR036291">
    <property type="entry name" value="NAD(P)-bd_dom_sf"/>
</dbReference>
<dbReference type="Pfam" id="PF08240">
    <property type="entry name" value="ADH_N"/>
    <property type="match status" value="1"/>
</dbReference>
<evidence type="ECO:0000256" key="2">
    <source>
        <dbReference type="ARBA" id="ARBA00008072"/>
    </source>
</evidence>
<feature type="domain" description="Alcohol dehydrogenase-like N-terminal" evidence="6">
    <location>
        <begin position="39"/>
        <end position="146"/>
    </location>
</feature>
<comment type="similarity">
    <text evidence="2">Belongs to the zinc-containing alcohol dehydrogenase family.</text>
</comment>
<dbReference type="AlphaFoldDB" id="A0A1H5VW73"/>
<dbReference type="RefSeq" id="WP_235011426.1">
    <property type="nucleotide sequence ID" value="NZ_FNVA01000002.1"/>
</dbReference>
<dbReference type="Gene3D" id="3.90.180.10">
    <property type="entry name" value="Medium-chain alcohol dehydrogenases, catalytic domain"/>
    <property type="match status" value="1"/>
</dbReference>
<keyword evidence="5" id="KW-0560">Oxidoreductase</keyword>
<evidence type="ECO:0000313" key="8">
    <source>
        <dbReference type="Proteomes" id="UP000236728"/>
    </source>
</evidence>
<dbReference type="SUPFAM" id="SSF50129">
    <property type="entry name" value="GroES-like"/>
    <property type="match status" value="1"/>
</dbReference>
<proteinExistence type="inferred from homology"/>
<dbReference type="EMBL" id="FNVA01000002">
    <property type="protein sequence ID" value="SEF91559.1"/>
    <property type="molecule type" value="Genomic_DNA"/>
</dbReference>
<keyword evidence="4" id="KW-0862">Zinc</keyword>
<evidence type="ECO:0000256" key="3">
    <source>
        <dbReference type="ARBA" id="ARBA00022723"/>
    </source>
</evidence>
<evidence type="ECO:0000313" key="7">
    <source>
        <dbReference type="EMBL" id="SEF91559.1"/>
    </source>
</evidence>
<gene>
    <name evidence="7" type="ORF">SAMN05421819_1342</name>
</gene>
<reference evidence="7 8" key="1">
    <citation type="submission" date="2016-10" db="EMBL/GenBank/DDBJ databases">
        <authorList>
            <person name="de Groot N.N."/>
        </authorList>
    </citation>
    <scope>NUCLEOTIDE SEQUENCE [LARGE SCALE GENOMIC DNA]</scope>
    <source>
        <strain evidence="7 8">DSM 22489</strain>
    </source>
</reference>
<dbReference type="CDD" id="cd08298">
    <property type="entry name" value="CAD2"/>
    <property type="match status" value="1"/>
</dbReference>
<dbReference type="Gene3D" id="3.40.50.720">
    <property type="entry name" value="NAD(P)-binding Rossmann-like Domain"/>
    <property type="match status" value="1"/>
</dbReference>
<accession>A0A1H5VW73</accession>
<dbReference type="NCBIfam" id="TIGR02822">
    <property type="entry name" value="adh_fam_2"/>
    <property type="match status" value="1"/>
</dbReference>
<dbReference type="Proteomes" id="UP000236728">
    <property type="component" value="Unassembled WGS sequence"/>
</dbReference>
<protein>
    <submittedName>
        <fullName evidence="7">Alcohol dehydrogenase, propanol-preferring</fullName>
    </submittedName>
</protein>
<dbReference type="GO" id="GO:0005737">
    <property type="term" value="C:cytoplasm"/>
    <property type="evidence" value="ECO:0007669"/>
    <property type="project" value="TreeGrafter"/>
</dbReference>
<keyword evidence="3" id="KW-0479">Metal-binding</keyword>
<dbReference type="GO" id="GO:0004022">
    <property type="term" value="F:alcohol dehydrogenase (NAD+) activity"/>
    <property type="evidence" value="ECO:0007669"/>
    <property type="project" value="TreeGrafter"/>
</dbReference>
<keyword evidence="8" id="KW-1185">Reference proteome</keyword>
<evidence type="ECO:0000256" key="5">
    <source>
        <dbReference type="ARBA" id="ARBA00023002"/>
    </source>
</evidence>
<name>A0A1H5VW73_9BACT</name>
<sequence>MANKTMRAAVFHGTARNGPVTPQHPVLTLEEVAIPVPAAGESLLKVLACGVCRTDLHIVEGDLPAKLRPLIPGHQIVAEVVSTGSKELRTGDRVGVSWMGGVDGSCKFCTTGRENLCDNAVFTGYSRNGGYAEYATARTDFLIPLPMELEPTVAAPLLCAGMIGFRSLRVAEVKQGMRVGLFGFGASARLVMPVLQAWGCEVYVSTRGERHREEASGMGAYWVGDALDQPPVKLDAAVTFAPVGSVVLAAIKSLDKGGIVAINAIHLDQMPAFDYDSFMWMERQIRSVANMTRQDAKDFLRIAAEIGIRPTSQQFPLERANEALLAAKQEDVVGSAVIVMGDR</sequence>
<dbReference type="InterPro" id="IPR013154">
    <property type="entry name" value="ADH-like_N"/>
</dbReference>
<dbReference type="SUPFAM" id="SSF51735">
    <property type="entry name" value="NAD(P)-binding Rossmann-fold domains"/>
    <property type="match status" value="1"/>
</dbReference>
<dbReference type="InterPro" id="IPR014187">
    <property type="entry name" value="ADH_Zn_typ-2"/>
</dbReference>
<organism evidence="7 8">
    <name type="scientific">Bryocella elongata</name>
    <dbReference type="NCBI Taxonomy" id="863522"/>
    <lineage>
        <taxon>Bacteria</taxon>
        <taxon>Pseudomonadati</taxon>
        <taxon>Acidobacteriota</taxon>
        <taxon>Terriglobia</taxon>
        <taxon>Terriglobales</taxon>
        <taxon>Acidobacteriaceae</taxon>
        <taxon>Bryocella</taxon>
    </lineage>
</organism>
<evidence type="ECO:0000256" key="4">
    <source>
        <dbReference type="ARBA" id="ARBA00022833"/>
    </source>
</evidence>
<dbReference type="PANTHER" id="PTHR42940">
    <property type="entry name" value="ALCOHOL DEHYDROGENASE 1-RELATED"/>
    <property type="match status" value="1"/>
</dbReference>
<evidence type="ECO:0000256" key="1">
    <source>
        <dbReference type="ARBA" id="ARBA00001947"/>
    </source>
</evidence>
<dbReference type="GO" id="GO:0046872">
    <property type="term" value="F:metal ion binding"/>
    <property type="evidence" value="ECO:0007669"/>
    <property type="project" value="UniProtKB-KW"/>
</dbReference>
<evidence type="ECO:0000259" key="6">
    <source>
        <dbReference type="Pfam" id="PF08240"/>
    </source>
</evidence>